<dbReference type="GO" id="GO:0004674">
    <property type="term" value="F:protein serine/threonine kinase activity"/>
    <property type="evidence" value="ECO:0007669"/>
    <property type="project" value="TreeGrafter"/>
</dbReference>
<dbReference type="AlphaFoldDB" id="A0A540WWW9"/>
<dbReference type="GO" id="GO:0005524">
    <property type="term" value="F:ATP binding"/>
    <property type="evidence" value="ECO:0007669"/>
    <property type="project" value="UniProtKB-UniRule"/>
</dbReference>
<dbReference type="SUPFAM" id="SSF56112">
    <property type="entry name" value="Protein kinase-like (PK-like)"/>
    <property type="match status" value="1"/>
</dbReference>
<evidence type="ECO:0000256" key="5">
    <source>
        <dbReference type="PROSITE-ProRule" id="PRU10141"/>
    </source>
</evidence>
<accession>A0A540WWW9</accession>
<keyword evidence="7" id="KW-0472">Membrane</keyword>
<keyword evidence="1" id="KW-0808">Transferase</keyword>
<evidence type="ECO:0000259" key="8">
    <source>
        <dbReference type="PROSITE" id="PS50011"/>
    </source>
</evidence>
<dbReference type="PANTHER" id="PTHR43289">
    <property type="entry name" value="MITOGEN-ACTIVATED PROTEIN KINASE KINASE KINASE 20-RELATED"/>
    <property type="match status" value="1"/>
</dbReference>
<dbReference type="Proteomes" id="UP000315369">
    <property type="component" value="Unassembled WGS sequence"/>
</dbReference>
<evidence type="ECO:0000256" key="3">
    <source>
        <dbReference type="ARBA" id="ARBA00022777"/>
    </source>
</evidence>
<feature type="region of interest" description="Disordered" evidence="6">
    <location>
        <begin position="361"/>
        <end position="382"/>
    </location>
</feature>
<organism evidence="9 10">
    <name type="scientific">Myxococcus llanfairpwllgwyngyllgogerychwyrndrobwllllantysiliogogogochensis</name>
    <dbReference type="NCBI Taxonomy" id="2590453"/>
    <lineage>
        <taxon>Bacteria</taxon>
        <taxon>Pseudomonadati</taxon>
        <taxon>Myxococcota</taxon>
        <taxon>Myxococcia</taxon>
        <taxon>Myxococcales</taxon>
        <taxon>Cystobacterineae</taxon>
        <taxon>Myxococcaceae</taxon>
        <taxon>Myxococcus</taxon>
    </lineage>
</organism>
<evidence type="ECO:0000256" key="4">
    <source>
        <dbReference type="ARBA" id="ARBA00022840"/>
    </source>
</evidence>
<gene>
    <name evidence="9" type="ORF">FJV41_23920</name>
</gene>
<keyword evidence="3 9" id="KW-0418">Kinase</keyword>
<proteinExistence type="predicted"/>
<keyword evidence="7" id="KW-1133">Transmembrane helix</keyword>
<dbReference type="Gene3D" id="3.30.200.20">
    <property type="entry name" value="Phosphorylase Kinase, domain 1"/>
    <property type="match status" value="1"/>
</dbReference>
<evidence type="ECO:0000256" key="7">
    <source>
        <dbReference type="SAM" id="Phobius"/>
    </source>
</evidence>
<keyword evidence="4 5" id="KW-0067">ATP-binding</keyword>
<keyword evidence="2 5" id="KW-0547">Nucleotide-binding</keyword>
<dbReference type="PROSITE" id="PS00109">
    <property type="entry name" value="PROTEIN_KINASE_TYR"/>
    <property type="match status" value="1"/>
</dbReference>
<dbReference type="Pfam" id="PF00069">
    <property type="entry name" value="Pkinase"/>
    <property type="match status" value="1"/>
</dbReference>
<dbReference type="PANTHER" id="PTHR43289:SF6">
    <property type="entry name" value="SERINE_THREONINE-PROTEIN KINASE NEKL-3"/>
    <property type="match status" value="1"/>
</dbReference>
<dbReference type="PROSITE" id="PS50011">
    <property type="entry name" value="PROTEIN_KINASE_DOM"/>
    <property type="match status" value="1"/>
</dbReference>
<dbReference type="InterPro" id="IPR000719">
    <property type="entry name" value="Prot_kinase_dom"/>
</dbReference>
<evidence type="ECO:0000256" key="6">
    <source>
        <dbReference type="SAM" id="MobiDB-lite"/>
    </source>
</evidence>
<keyword evidence="10" id="KW-1185">Reference proteome</keyword>
<feature type="domain" description="Protein kinase" evidence="8">
    <location>
        <begin position="64"/>
        <end position="342"/>
    </location>
</feature>
<sequence>MSQESKAVAEEVDEEVVDLDLHGGEDLVSDDEILAAGPPPPFPSIGAAPVSPPLTQLTAEATRYSIICRLGQGGMAEVYKGEMVGALGIKRLVAIKRILPENAADQEWRKMFFEEARVATLLRHRNIISAFQLQEGDDSSLMLVMDYVDGVELRGLLRMAELKGTRLSVPFACYVAAEVADALHYAHRITVDGRPIELVHRDVSSSNVMITRTGDVKLLDFGIAKTNFEDREKTSAGTFKGKFAYIAPEQLIGGGKRVDGRADQWALAVVLGEMLTGSRIFAGDSDYETIQRVTGASPAYIRGRLEGLHPTLVDILLKSLSLELNDRFPTCAAFGNVLRRFVATSGTVFGANEAAGELEELESVQPAPSSEGPGKKVDPTKIARASKSASSFSLPPLVVPSTVGSLDASSTPSAPEVAVAGERPRRRRTVVFAAAAVLAVTVTALGALFVSGQRHAGGETSGVGTLPALDVGAIAGRGVLPAPERLESPAPGPSPVEAVAASGAMADGQPAAPVLPLQGEPRVVKPEGAVAAAATKEQPPPEGAPAKHGASTGGERPPAQQKADGKSPPTDGKSPPAEKLPGRVADASVPPLVEAPPPAKVAEPPAKVVASGMGIAGGTLIPACTTSHADPNAPGDFTAEVSENVEAGGAVVIPRGTELTCSVTGGEGTRVVAKCGALALVSGPKSFDGFAVDRKDRRPGIRGPLPDSLVRIPKGSCFLAHVRVAF</sequence>
<feature type="region of interest" description="Disordered" evidence="6">
    <location>
        <begin position="530"/>
        <end position="583"/>
    </location>
</feature>
<dbReference type="CDD" id="cd14014">
    <property type="entry name" value="STKc_PknB_like"/>
    <property type="match status" value="1"/>
</dbReference>
<name>A0A540WWW9_9BACT</name>
<keyword evidence="7" id="KW-0812">Transmembrane</keyword>
<feature type="transmembrane region" description="Helical" evidence="7">
    <location>
        <begin position="430"/>
        <end position="450"/>
    </location>
</feature>
<feature type="binding site" evidence="5">
    <location>
        <position position="96"/>
    </location>
    <ligand>
        <name>ATP</name>
        <dbReference type="ChEBI" id="CHEBI:30616"/>
    </ligand>
</feature>
<dbReference type="PROSITE" id="PS00107">
    <property type="entry name" value="PROTEIN_KINASE_ATP"/>
    <property type="match status" value="1"/>
</dbReference>
<evidence type="ECO:0000313" key="9">
    <source>
        <dbReference type="EMBL" id="TQF13440.1"/>
    </source>
</evidence>
<evidence type="ECO:0000256" key="1">
    <source>
        <dbReference type="ARBA" id="ARBA00022679"/>
    </source>
</evidence>
<dbReference type="InterPro" id="IPR011009">
    <property type="entry name" value="Kinase-like_dom_sf"/>
</dbReference>
<dbReference type="EMBL" id="VIFM01000100">
    <property type="protein sequence ID" value="TQF13440.1"/>
    <property type="molecule type" value="Genomic_DNA"/>
</dbReference>
<dbReference type="InterPro" id="IPR008266">
    <property type="entry name" value="Tyr_kinase_AS"/>
</dbReference>
<evidence type="ECO:0000256" key="2">
    <source>
        <dbReference type="ARBA" id="ARBA00022741"/>
    </source>
</evidence>
<evidence type="ECO:0000313" key="10">
    <source>
        <dbReference type="Proteomes" id="UP000315369"/>
    </source>
</evidence>
<comment type="caution">
    <text evidence="9">The sequence shown here is derived from an EMBL/GenBank/DDBJ whole genome shotgun (WGS) entry which is preliminary data.</text>
</comment>
<reference evidence="9 10" key="1">
    <citation type="submission" date="2019-06" db="EMBL/GenBank/DDBJ databases">
        <authorList>
            <person name="Livingstone P."/>
            <person name="Whitworth D."/>
        </authorList>
    </citation>
    <scope>NUCLEOTIDE SEQUENCE [LARGE SCALE GENOMIC DNA]</scope>
    <source>
        <strain evidence="9 10">AM401</strain>
    </source>
</reference>
<dbReference type="InterPro" id="IPR017441">
    <property type="entry name" value="Protein_kinase_ATP_BS"/>
</dbReference>
<protein>
    <submittedName>
        <fullName evidence="9">Protein kinase</fullName>
    </submittedName>
</protein>
<dbReference type="RefSeq" id="WP_141644853.1">
    <property type="nucleotide sequence ID" value="NZ_VIFM01000100.1"/>
</dbReference>
<dbReference type="Gene3D" id="1.10.510.10">
    <property type="entry name" value="Transferase(Phosphotransferase) domain 1"/>
    <property type="match status" value="1"/>
</dbReference>
<dbReference type="OrthoDB" id="9801841at2"/>